<dbReference type="Gramene" id="KZM84227">
    <property type="protein sequence ID" value="KZM84227"/>
    <property type="gene ID" value="DCAR_028226"/>
</dbReference>
<keyword evidence="8" id="KW-1185">Reference proteome</keyword>
<evidence type="ECO:0000256" key="2">
    <source>
        <dbReference type="ARBA" id="ARBA00023015"/>
    </source>
</evidence>
<proteinExistence type="predicted"/>
<accession>A0A175YLJ5</accession>
<evidence type="ECO:0008006" key="9">
    <source>
        <dbReference type="Google" id="ProtNLM"/>
    </source>
</evidence>
<keyword evidence="2" id="KW-0805">Transcription regulation</keyword>
<dbReference type="EMBL" id="CP093350">
    <property type="protein sequence ID" value="WOH11534.1"/>
    <property type="molecule type" value="Genomic_DNA"/>
</dbReference>
<dbReference type="PANTHER" id="PTHR31541:SF28">
    <property type="entry name" value="TF-B3 DOMAIN-CONTAINING PROTEIN"/>
    <property type="match status" value="1"/>
</dbReference>
<dbReference type="CDD" id="cd10017">
    <property type="entry name" value="B3_DNA"/>
    <property type="match status" value="1"/>
</dbReference>
<keyword evidence="5" id="KW-0539">Nucleus</keyword>
<name>A0A175YLJ5_DAUCS</name>
<evidence type="ECO:0000313" key="6">
    <source>
        <dbReference type="EMBL" id="KZM84227.1"/>
    </source>
</evidence>
<dbReference type="Gene3D" id="2.40.330.10">
    <property type="entry name" value="DNA-binding pseudobarrel domain"/>
    <property type="match status" value="1"/>
</dbReference>
<dbReference type="EMBL" id="LNRQ01000008">
    <property type="protein sequence ID" value="KZM84227.1"/>
    <property type="molecule type" value="Genomic_DNA"/>
</dbReference>
<dbReference type="PANTHER" id="PTHR31541">
    <property type="entry name" value="B3 DOMAIN PLANT PROTEIN-RELATED"/>
    <property type="match status" value="1"/>
</dbReference>
<evidence type="ECO:0000313" key="7">
    <source>
        <dbReference type="EMBL" id="WOH11534.1"/>
    </source>
</evidence>
<gene>
    <name evidence="6" type="ORF">DCAR_028226</name>
    <name evidence="7" type="ORF">DCAR_0831021</name>
</gene>
<keyword evidence="3" id="KW-0238">DNA-binding</keyword>
<evidence type="ECO:0000256" key="1">
    <source>
        <dbReference type="ARBA" id="ARBA00004123"/>
    </source>
</evidence>
<dbReference type="InterPro" id="IPR005508">
    <property type="entry name" value="At2g31720-like"/>
</dbReference>
<dbReference type="InterPro" id="IPR003340">
    <property type="entry name" value="B3_DNA-bd"/>
</dbReference>
<dbReference type="InterPro" id="IPR015300">
    <property type="entry name" value="DNA-bd_pseudobarrel_sf"/>
</dbReference>
<reference evidence="7" key="2">
    <citation type="submission" date="2022-03" db="EMBL/GenBank/DDBJ databases">
        <title>Draft title - Genomic analysis of global carrot germplasm unveils the trajectory of domestication and the origin of high carotenoid orange carrot.</title>
        <authorList>
            <person name="Iorizzo M."/>
            <person name="Ellison S."/>
            <person name="Senalik D."/>
            <person name="Macko-Podgorni A."/>
            <person name="Grzebelus D."/>
            <person name="Bostan H."/>
            <person name="Rolling W."/>
            <person name="Curaba J."/>
            <person name="Simon P."/>
        </authorList>
    </citation>
    <scope>NUCLEOTIDE SEQUENCE</scope>
    <source>
        <tissue evidence="7">Leaf</tissue>
    </source>
</reference>
<comment type="subcellular location">
    <subcellularLocation>
        <location evidence="1">Nucleus</location>
    </subcellularLocation>
</comment>
<dbReference type="AlphaFoldDB" id="A0A175YLJ5"/>
<protein>
    <recommendedName>
        <fullName evidence="9">TF-B3 domain-containing protein</fullName>
    </recommendedName>
</protein>
<dbReference type="SUPFAM" id="SSF101936">
    <property type="entry name" value="DNA-binding pseudobarrel domain"/>
    <property type="match status" value="1"/>
</dbReference>
<dbReference type="Proteomes" id="UP000077755">
    <property type="component" value="Chromosome 8"/>
</dbReference>
<sequence length="218" mass="24791">MDFDQEDTRAALILCSLSYAEVDQKTGEDIEKIRNEAIHKTLIQSCPLLPPVPCVTRLMEKCSPPISKQLETSDVKNNQSRLALKKEHVVQKFIPMLEKGKENVRDGIEVVAYDSNGKTYENMKFILWGEKMYVFTRRWKELCEDYKLISGRDSVTVWLFRNKDTGRLCAVIIPTLDQSVSSASRIQIRLELNAKQVTSELALSATVRPPGTRSGVRN</sequence>
<organism evidence="6">
    <name type="scientific">Daucus carota subsp. sativus</name>
    <name type="common">Carrot</name>
    <dbReference type="NCBI Taxonomy" id="79200"/>
    <lineage>
        <taxon>Eukaryota</taxon>
        <taxon>Viridiplantae</taxon>
        <taxon>Streptophyta</taxon>
        <taxon>Embryophyta</taxon>
        <taxon>Tracheophyta</taxon>
        <taxon>Spermatophyta</taxon>
        <taxon>Magnoliopsida</taxon>
        <taxon>eudicotyledons</taxon>
        <taxon>Gunneridae</taxon>
        <taxon>Pentapetalae</taxon>
        <taxon>asterids</taxon>
        <taxon>campanulids</taxon>
        <taxon>Apiales</taxon>
        <taxon>Apiaceae</taxon>
        <taxon>Apioideae</taxon>
        <taxon>Scandiceae</taxon>
        <taxon>Daucinae</taxon>
        <taxon>Daucus</taxon>
        <taxon>Daucus sect. Daucus</taxon>
    </lineage>
</organism>
<evidence type="ECO:0000256" key="5">
    <source>
        <dbReference type="ARBA" id="ARBA00023242"/>
    </source>
</evidence>
<evidence type="ECO:0000313" key="8">
    <source>
        <dbReference type="Proteomes" id="UP000077755"/>
    </source>
</evidence>
<dbReference type="GO" id="GO:0005634">
    <property type="term" value="C:nucleus"/>
    <property type="evidence" value="ECO:0007669"/>
    <property type="project" value="UniProtKB-SubCell"/>
</dbReference>
<reference evidence="6" key="1">
    <citation type="journal article" date="2016" name="Nat. Genet.">
        <title>A high-quality carrot genome assembly provides new insights into carotenoid accumulation and asterid genome evolution.</title>
        <authorList>
            <person name="Iorizzo M."/>
            <person name="Ellison S."/>
            <person name="Senalik D."/>
            <person name="Zeng P."/>
            <person name="Satapoomin P."/>
            <person name="Huang J."/>
            <person name="Bowman M."/>
            <person name="Iovene M."/>
            <person name="Sanseverino W."/>
            <person name="Cavagnaro P."/>
            <person name="Yildiz M."/>
            <person name="Macko-Podgorni A."/>
            <person name="Moranska E."/>
            <person name="Grzebelus E."/>
            <person name="Grzebelus D."/>
            <person name="Ashrafi H."/>
            <person name="Zheng Z."/>
            <person name="Cheng S."/>
            <person name="Spooner D."/>
            <person name="Van Deynze A."/>
            <person name="Simon P."/>
        </authorList>
    </citation>
    <scope>NUCLEOTIDE SEQUENCE [LARGE SCALE GENOMIC DNA]</scope>
    <source>
        <tissue evidence="6">Leaf</tissue>
    </source>
</reference>
<keyword evidence="4" id="KW-0804">Transcription</keyword>
<dbReference type="GO" id="GO:0003677">
    <property type="term" value="F:DNA binding"/>
    <property type="evidence" value="ECO:0007669"/>
    <property type="project" value="UniProtKB-KW"/>
</dbReference>
<evidence type="ECO:0000256" key="3">
    <source>
        <dbReference type="ARBA" id="ARBA00023125"/>
    </source>
</evidence>
<evidence type="ECO:0000256" key="4">
    <source>
        <dbReference type="ARBA" id="ARBA00023163"/>
    </source>
</evidence>